<dbReference type="Pfam" id="PF17658">
    <property type="entry name" value="DUF5520"/>
    <property type="match status" value="1"/>
</dbReference>
<dbReference type="AlphaFoldDB" id="A0A4W2C2N2"/>
<protein>
    <submittedName>
        <fullName evidence="3">Uncharacterized protein</fullName>
    </submittedName>
</protein>
<evidence type="ECO:0000256" key="1">
    <source>
        <dbReference type="SAM" id="Coils"/>
    </source>
</evidence>
<dbReference type="Ensembl" id="ENSBIXT00000002782.1">
    <property type="protein sequence ID" value="ENSBIXP00000006951.1"/>
    <property type="gene ID" value="ENSBIXG00000012999.1"/>
</dbReference>
<evidence type="ECO:0000256" key="2">
    <source>
        <dbReference type="SAM" id="MobiDB-lite"/>
    </source>
</evidence>
<evidence type="ECO:0000313" key="3">
    <source>
        <dbReference type="Ensembl" id="ENSBIXP00000006951.1"/>
    </source>
</evidence>
<reference evidence="3" key="2">
    <citation type="submission" date="2025-08" db="UniProtKB">
        <authorList>
            <consortium name="Ensembl"/>
        </authorList>
    </citation>
    <scope>IDENTIFICATION</scope>
</reference>
<dbReference type="InterPro" id="IPR040721">
    <property type="entry name" value="DUF5520"/>
</dbReference>
<dbReference type="Proteomes" id="UP000314981">
    <property type="component" value="Chromosome 26"/>
</dbReference>
<dbReference type="PANTHER" id="PTHR41403">
    <property type="entry name" value="RCG43477-RELATED"/>
    <property type="match status" value="1"/>
</dbReference>
<keyword evidence="1" id="KW-0175">Coiled coil</keyword>
<organism evidence="3 4">
    <name type="scientific">Bos indicus x Bos taurus</name>
    <name type="common">Hybrid cattle</name>
    <dbReference type="NCBI Taxonomy" id="30522"/>
    <lineage>
        <taxon>Eukaryota</taxon>
        <taxon>Metazoa</taxon>
        <taxon>Chordata</taxon>
        <taxon>Craniata</taxon>
        <taxon>Vertebrata</taxon>
        <taxon>Euteleostomi</taxon>
        <taxon>Mammalia</taxon>
        <taxon>Eutheria</taxon>
        <taxon>Laurasiatheria</taxon>
        <taxon>Artiodactyla</taxon>
        <taxon>Ruminantia</taxon>
        <taxon>Pecora</taxon>
        <taxon>Bovidae</taxon>
        <taxon>Bovinae</taxon>
        <taxon>Bos</taxon>
    </lineage>
</organism>
<feature type="coiled-coil region" evidence="1">
    <location>
        <begin position="110"/>
        <end position="171"/>
    </location>
</feature>
<accession>A0A4W2C2N2</accession>
<keyword evidence="4" id="KW-1185">Reference proteome</keyword>
<dbReference type="InterPro" id="IPR040005">
    <property type="entry name" value="Polr1has"/>
</dbReference>
<evidence type="ECO:0000313" key="4">
    <source>
        <dbReference type="Proteomes" id="UP000314981"/>
    </source>
</evidence>
<reference evidence="3" key="3">
    <citation type="submission" date="2025-09" db="UniProtKB">
        <authorList>
            <consortium name="Ensembl"/>
        </authorList>
    </citation>
    <scope>IDENTIFICATION</scope>
</reference>
<reference evidence="3 4" key="1">
    <citation type="submission" date="2018-11" db="EMBL/GenBank/DDBJ databases">
        <title>Haplotype-resolved cattle genomes.</title>
        <authorList>
            <person name="Low W.Y."/>
            <person name="Tearle R."/>
            <person name="Bickhart D.M."/>
            <person name="Rosen B.D."/>
            <person name="Koren S."/>
            <person name="Rhie A."/>
            <person name="Hiendleder S."/>
            <person name="Phillippy A.M."/>
            <person name="Smith T.P.L."/>
            <person name="Williams J.L."/>
        </authorList>
    </citation>
    <scope>NUCLEOTIDE SEQUENCE [LARGE SCALE GENOMIC DNA]</scope>
</reference>
<proteinExistence type="predicted"/>
<sequence>MLLVKLTIDRAMAEAEDTKSKQRGALGAAEVTSDAQRRQNNGGLRKEQLAVQTQPSRLPLVTDSEWLALSAEEQLAWAKNIQDPRIAVGSHSPLEKKIKNLGGVHSPEVRKLLAQKTQQERERLDQLKAMSFDFRFAQAEAYYYQRYQEMLEEACKHKMVLEGEIKTEEKERRPQNEKKEDAKKWHYLVSERELNQIQKHIHRAERARGLRDHNYQLLPQSISSEIPSHEVLNLKKDVSTENIQKTHKAKAKQYRVAWAKKQIKGHQDRMIRGRELTEQRNGQRRAQKIPAQAPAFLKPRVKKKEVKEYEWVTTYPIVQPYAEPLLEVTVLMEKSKKENKIGKPLRRELLSIPSFLRSQLQKHKV</sequence>
<dbReference type="PANTHER" id="PTHR41403:SF4">
    <property type="entry name" value="SIMILAR TO RIKEN CDNA 1700022C21"/>
    <property type="match status" value="1"/>
</dbReference>
<name>A0A4W2C2N2_BOBOX</name>
<dbReference type="OMA" id="QIEKHIY"/>
<feature type="region of interest" description="Disordered" evidence="2">
    <location>
        <begin position="15"/>
        <end position="51"/>
    </location>
</feature>